<protein>
    <submittedName>
        <fullName evidence="1">Uncharacterized protein</fullName>
    </submittedName>
</protein>
<dbReference type="InterPro" id="IPR006461">
    <property type="entry name" value="PLAC_motif_containing"/>
</dbReference>
<dbReference type="Pfam" id="PF04749">
    <property type="entry name" value="PLAC8"/>
    <property type="match status" value="1"/>
</dbReference>
<dbReference type="AlphaFoldDB" id="A0AAD3T492"/>
<reference evidence="1" key="1">
    <citation type="submission" date="2023-05" db="EMBL/GenBank/DDBJ databases">
        <title>Nepenthes gracilis genome sequencing.</title>
        <authorList>
            <person name="Fukushima K."/>
        </authorList>
    </citation>
    <scope>NUCLEOTIDE SEQUENCE</scope>
    <source>
        <strain evidence="1">SING2019-196</strain>
    </source>
</reference>
<proteinExistence type="predicted"/>
<dbReference type="EMBL" id="BSYO01000026">
    <property type="protein sequence ID" value="GMH23328.1"/>
    <property type="molecule type" value="Genomic_DNA"/>
</dbReference>
<name>A0AAD3T492_NEPGR</name>
<evidence type="ECO:0000313" key="2">
    <source>
        <dbReference type="Proteomes" id="UP001279734"/>
    </source>
</evidence>
<gene>
    <name evidence="1" type="ORF">Nepgr_025171</name>
</gene>
<organism evidence="1 2">
    <name type="scientific">Nepenthes gracilis</name>
    <name type="common">Slender pitcher plant</name>
    <dbReference type="NCBI Taxonomy" id="150966"/>
    <lineage>
        <taxon>Eukaryota</taxon>
        <taxon>Viridiplantae</taxon>
        <taxon>Streptophyta</taxon>
        <taxon>Embryophyta</taxon>
        <taxon>Tracheophyta</taxon>
        <taxon>Spermatophyta</taxon>
        <taxon>Magnoliopsida</taxon>
        <taxon>eudicotyledons</taxon>
        <taxon>Gunneridae</taxon>
        <taxon>Pentapetalae</taxon>
        <taxon>Caryophyllales</taxon>
        <taxon>Nepenthaceae</taxon>
        <taxon>Nepenthes</taxon>
    </lineage>
</organism>
<sequence length="168" mass="18130">MKPPATGIPVNQPYSPSYPPPPQYQARGAQGQWSTGLCDCCSDAPLCCLTCFCPCITFGRIAEIVDKGTTSCGLSGTLYTLLLAFTGCQFIYSCSYRSKIKQQYGIPGGGCGDCCTHCCCECCALTQEYRELQHRGFEPSLGWQGNLLRQNQGVAMATAPMAPDGMHR</sequence>
<dbReference type="NCBIfam" id="TIGR01571">
    <property type="entry name" value="A_thal_Cys_rich"/>
    <property type="match status" value="1"/>
</dbReference>
<accession>A0AAD3T492</accession>
<keyword evidence="2" id="KW-1185">Reference proteome</keyword>
<dbReference type="PANTHER" id="PTHR15907">
    <property type="entry name" value="DUF614 FAMILY PROTEIN-RELATED"/>
    <property type="match status" value="1"/>
</dbReference>
<dbReference type="Proteomes" id="UP001279734">
    <property type="component" value="Unassembled WGS sequence"/>
</dbReference>
<evidence type="ECO:0000313" key="1">
    <source>
        <dbReference type="EMBL" id="GMH23328.1"/>
    </source>
</evidence>
<comment type="caution">
    <text evidence="1">The sequence shown here is derived from an EMBL/GenBank/DDBJ whole genome shotgun (WGS) entry which is preliminary data.</text>
</comment>